<dbReference type="Gene3D" id="3.10.180.10">
    <property type="entry name" value="2,3-Dihydroxybiphenyl 1,2-Dioxygenase, domain 1"/>
    <property type="match status" value="1"/>
</dbReference>
<protein>
    <submittedName>
        <fullName evidence="2">VOC family protein</fullName>
    </submittedName>
</protein>
<evidence type="ECO:0000259" key="1">
    <source>
        <dbReference type="Pfam" id="PF06983"/>
    </source>
</evidence>
<feature type="domain" description="PhnB-like" evidence="1">
    <location>
        <begin position="3"/>
        <end position="116"/>
    </location>
</feature>
<accession>A0ABV1ULX5</accession>
<dbReference type="RefSeq" id="WP_351974374.1">
    <property type="nucleotide sequence ID" value="NZ_JBEPBX010000001.1"/>
</dbReference>
<dbReference type="SUPFAM" id="SSF54593">
    <property type="entry name" value="Glyoxalase/Bleomycin resistance protein/Dihydroxybiphenyl dioxygenase"/>
    <property type="match status" value="1"/>
</dbReference>
<sequence length="157" mass="17457">MPRITPNLWFDTEGQEAAEFYVSVFPNSRIKHISYYGEAGPRPAGTVLTVDFVLDGQEYTAINGGPEFTFNEAMSLLINCKDQEEVDHYWNKLGEGGQEGPCGWLKDRYGLSWQVVPAALGELLEDEDQGRAQRAMSAMLGMKKIDVAALHEAADRV</sequence>
<dbReference type="PIRSF" id="PIRSF021700">
    <property type="entry name" value="3_dmu_93_MTrfase"/>
    <property type="match status" value="1"/>
</dbReference>
<dbReference type="Pfam" id="PF06983">
    <property type="entry name" value="3-dmu-9_3-mt"/>
    <property type="match status" value="1"/>
</dbReference>
<dbReference type="InterPro" id="IPR009725">
    <property type="entry name" value="3_dmu_93_MTrfase"/>
</dbReference>
<dbReference type="InterPro" id="IPR029068">
    <property type="entry name" value="Glyas_Bleomycin-R_OHBP_Dase"/>
</dbReference>
<reference evidence="2 3" key="1">
    <citation type="submission" date="2024-06" db="EMBL/GenBank/DDBJ databases">
        <title>The Natural Products Discovery Center: Release of the First 8490 Sequenced Strains for Exploring Actinobacteria Biosynthetic Diversity.</title>
        <authorList>
            <person name="Kalkreuter E."/>
            <person name="Kautsar S.A."/>
            <person name="Yang D."/>
            <person name="Bader C.D."/>
            <person name="Teijaro C.N."/>
            <person name="Fluegel L."/>
            <person name="Davis C.M."/>
            <person name="Simpson J.R."/>
            <person name="Lauterbach L."/>
            <person name="Steele A.D."/>
            <person name="Gui C."/>
            <person name="Meng S."/>
            <person name="Li G."/>
            <person name="Viehrig K."/>
            <person name="Ye F."/>
            <person name="Su P."/>
            <person name="Kiefer A.F."/>
            <person name="Nichols A."/>
            <person name="Cepeda A.J."/>
            <person name="Yan W."/>
            <person name="Fan B."/>
            <person name="Jiang Y."/>
            <person name="Adhikari A."/>
            <person name="Zheng C.-J."/>
            <person name="Schuster L."/>
            <person name="Cowan T.M."/>
            <person name="Smanski M.J."/>
            <person name="Chevrette M.G."/>
            <person name="De Carvalho L.P.S."/>
            <person name="Shen B."/>
        </authorList>
    </citation>
    <scope>NUCLEOTIDE SEQUENCE [LARGE SCALE GENOMIC DNA]</scope>
    <source>
        <strain evidence="2 3">NPDC000837</strain>
    </source>
</reference>
<evidence type="ECO:0000313" key="3">
    <source>
        <dbReference type="Proteomes" id="UP001445472"/>
    </source>
</evidence>
<name>A0ABV1ULX5_9ACTN</name>
<dbReference type="InterPro" id="IPR028973">
    <property type="entry name" value="PhnB-like"/>
</dbReference>
<proteinExistence type="predicted"/>
<dbReference type="Proteomes" id="UP001445472">
    <property type="component" value="Unassembled WGS sequence"/>
</dbReference>
<evidence type="ECO:0000313" key="2">
    <source>
        <dbReference type="EMBL" id="MER6611819.1"/>
    </source>
</evidence>
<dbReference type="PANTHER" id="PTHR33990:SF2">
    <property type="entry name" value="PHNB-LIKE DOMAIN-CONTAINING PROTEIN"/>
    <property type="match status" value="1"/>
</dbReference>
<gene>
    <name evidence="2" type="ORF">ABT276_00020</name>
</gene>
<dbReference type="PANTHER" id="PTHR33990">
    <property type="entry name" value="PROTEIN YJDN-RELATED"/>
    <property type="match status" value="1"/>
</dbReference>
<keyword evidence="3" id="KW-1185">Reference proteome</keyword>
<dbReference type="EMBL" id="JBEPBX010000001">
    <property type="protein sequence ID" value="MER6611819.1"/>
    <property type="molecule type" value="Genomic_DNA"/>
</dbReference>
<comment type="caution">
    <text evidence="2">The sequence shown here is derived from an EMBL/GenBank/DDBJ whole genome shotgun (WGS) entry which is preliminary data.</text>
</comment>
<dbReference type="CDD" id="cd06588">
    <property type="entry name" value="PhnB_like"/>
    <property type="match status" value="1"/>
</dbReference>
<organism evidence="2 3">
    <name type="scientific">Streptomyces xantholiticus</name>
    <dbReference type="NCBI Taxonomy" id="68285"/>
    <lineage>
        <taxon>Bacteria</taxon>
        <taxon>Bacillati</taxon>
        <taxon>Actinomycetota</taxon>
        <taxon>Actinomycetes</taxon>
        <taxon>Kitasatosporales</taxon>
        <taxon>Streptomycetaceae</taxon>
        <taxon>Streptomyces</taxon>
    </lineage>
</organism>